<sequence length="320" mass="35982">MKNKRKIIVTLILSAVLVQAAMAFSFTGSTAGGGGKFSPPPPPPNYSFEDLRRGLRNEDFFFSNYNQPYYAKVDLGFFPVAAAAAEKRDRVVPKLQANASSYRVKQAKAYSSWNDNTRVTFDWNKFRQEGGMRGDLILLRAQGKGPELVKIISNWTHIAIVDDISYNRVFESMPEGGVARNYAPSSWGNNISYFTCKKIQTASYENIWNALNWAINNYQGKPYYPQISARAGLITLVEKWSNKDDVGSMYCSKLVYNTFKKSPYMSVNLDSNNTGVFNSQIQDRSWGAPGFSWIGVSPDDIYYSDQLGADFAYSANLNYL</sequence>
<dbReference type="EMBL" id="MEUI01000042">
    <property type="protein sequence ID" value="OGC32904.1"/>
    <property type="molecule type" value="Genomic_DNA"/>
</dbReference>
<gene>
    <name evidence="2" type="ORF">A2462_00715</name>
</gene>
<protein>
    <recommendedName>
        <fullName evidence="4">Amidase domain-containing protein</fullName>
    </recommendedName>
</protein>
<dbReference type="Gene3D" id="3.90.1720.10">
    <property type="entry name" value="endopeptidase domain like (from Nostoc punctiforme)"/>
    <property type="match status" value="1"/>
</dbReference>
<dbReference type="Proteomes" id="UP000177309">
    <property type="component" value="Unassembled WGS sequence"/>
</dbReference>
<feature type="chain" id="PRO_5009514603" description="Amidase domain-containing protein" evidence="1">
    <location>
        <begin position="21"/>
        <end position="320"/>
    </location>
</feature>
<keyword evidence="1" id="KW-0732">Signal</keyword>
<evidence type="ECO:0000313" key="2">
    <source>
        <dbReference type="EMBL" id="OGC32904.1"/>
    </source>
</evidence>
<evidence type="ECO:0000313" key="3">
    <source>
        <dbReference type="Proteomes" id="UP000177309"/>
    </source>
</evidence>
<dbReference type="SUPFAM" id="SSF54001">
    <property type="entry name" value="Cysteine proteinases"/>
    <property type="match status" value="1"/>
</dbReference>
<evidence type="ECO:0000256" key="1">
    <source>
        <dbReference type="SAM" id="SignalP"/>
    </source>
</evidence>
<reference evidence="2 3" key="1">
    <citation type="journal article" date="2016" name="Nat. Commun.">
        <title>Thousands of microbial genomes shed light on interconnected biogeochemical processes in an aquifer system.</title>
        <authorList>
            <person name="Anantharaman K."/>
            <person name="Brown C.T."/>
            <person name="Hug L.A."/>
            <person name="Sharon I."/>
            <person name="Castelle C.J."/>
            <person name="Probst A.J."/>
            <person name="Thomas B.C."/>
            <person name="Singh A."/>
            <person name="Wilkins M.J."/>
            <person name="Karaoz U."/>
            <person name="Brodie E.L."/>
            <person name="Williams K.H."/>
            <person name="Hubbard S.S."/>
            <person name="Banfield J.F."/>
        </authorList>
    </citation>
    <scope>NUCLEOTIDE SEQUENCE [LARGE SCALE GENOMIC DNA]</scope>
</reference>
<proteinExistence type="predicted"/>
<accession>A0A1F4TJN4</accession>
<dbReference type="AlphaFoldDB" id="A0A1F4TJN4"/>
<feature type="signal peptide" evidence="1">
    <location>
        <begin position="1"/>
        <end position="20"/>
    </location>
</feature>
<comment type="caution">
    <text evidence="2">The sequence shown here is derived from an EMBL/GenBank/DDBJ whole genome shotgun (WGS) entry which is preliminary data.</text>
</comment>
<organism evidence="2 3">
    <name type="scientific">candidate division WOR-1 bacterium RIFOXYC2_FULL_41_25</name>
    <dbReference type="NCBI Taxonomy" id="1802586"/>
    <lineage>
        <taxon>Bacteria</taxon>
        <taxon>Bacillati</taxon>
        <taxon>Saganbacteria</taxon>
    </lineage>
</organism>
<evidence type="ECO:0008006" key="4">
    <source>
        <dbReference type="Google" id="ProtNLM"/>
    </source>
</evidence>
<name>A0A1F4TJN4_UNCSA</name>
<dbReference type="InterPro" id="IPR038765">
    <property type="entry name" value="Papain-like_cys_pep_sf"/>
</dbReference>